<evidence type="ECO:0000256" key="1">
    <source>
        <dbReference type="ARBA" id="ARBA00022801"/>
    </source>
</evidence>
<proteinExistence type="predicted"/>
<evidence type="ECO:0000313" key="5">
    <source>
        <dbReference type="Proteomes" id="UP000262802"/>
    </source>
</evidence>
<organism evidence="4 5">
    <name type="scientific">Hymenobacter oligotrophus</name>
    <dbReference type="NCBI Taxonomy" id="2319843"/>
    <lineage>
        <taxon>Bacteria</taxon>
        <taxon>Pseudomonadati</taxon>
        <taxon>Bacteroidota</taxon>
        <taxon>Cytophagia</taxon>
        <taxon>Cytophagales</taxon>
        <taxon>Hymenobacteraceae</taxon>
        <taxon>Hymenobacter</taxon>
    </lineage>
</organism>
<protein>
    <submittedName>
        <fullName evidence="4">Alpha/beta hydrolase</fullName>
    </submittedName>
</protein>
<accession>A0A3B7RE08</accession>
<dbReference type="GO" id="GO:0016787">
    <property type="term" value="F:hydrolase activity"/>
    <property type="evidence" value="ECO:0007669"/>
    <property type="project" value="UniProtKB-KW"/>
</dbReference>
<reference evidence="4 5" key="1">
    <citation type="submission" date="2018-09" db="EMBL/GenBank/DDBJ databases">
        <title>Hymenobacter medium sp. nov., isolated from R2A medium.</title>
        <authorList>
            <person name="Yingchao G."/>
        </authorList>
    </citation>
    <scope>NUCLEOTIDE SEQUENCE [LARGE SCALE GENOMIC DNA]</scope>
    <source>
        <strain evidence="5">sh-6</strain>
    </source>
</reference>
<evidence type="ECO:0000256" key="2">
    <source>
        <dbReference type="SAM" id="SignalP"/>
    </source>
</evidence>
<dbReference type="PANTHER" id="PTHR48081">
    <property type="entry name" value="AB HYDROLASE SUPERFAMILY PROTEIN C4A8.06C"/>
    <property type="match status" value="1"/>
</dbReference>
<dbReference type="OrthoDB" id="9777975at2"/>
<keyword evidence="2" id="KW-0732">Signal</keyword>
<dbReference type="AlphaFoldDB" id="A0A3B7RE08"/>
<sequence>MLAMKQLLLAWVMLLLGCYPVLAQIDTTGGRYWQPRFQQVTVTRGVEYGSAANLSGTTQVLRLNLYEPTGDTVRRRPLIVFAHEGAFLTGNRDDAFMNAICTRMAQLGYVAASIDYRLGFFPLDSLNVGQAALRATQDMRASIRFFRRDAATARQYRVHPSYIFAAGSSAGGFMALQVGYLDKPSEVPSYINLNSLGGLEGNSGNLGYSSRVAGVINLCGALGSLSWLEPGNVPLCSVHGTADGVVPYGVGKAWGYAASPRLFGSGVIKPRADALGIPNVLRTLSNAPHVPYNGSSPSSVAYFDTTYQTVRAFLRPLLRQPGTVLSAAPSNRQASELQIYPVPAQQLIVLEATGQPVFKPRQVELIDTQGRVVRRFLWDKPRMLIPRGNLPEGAYYLSGEGLQGRTIILQ</sequence>
<dbReference type="Pfam" id="PF20434">
    <property type="entry name" value="BD-FAE"/>
    <property type="match status" value="1"/>
</dbReference>
<dbReference type="InterPro" id="IPR049492">
    <property type="entry name" value="BD-FAE-like_dom"/>
</dbReference>
<name>A0A3B7RE08_9BACT</name>
<dbReference type="Proteomes" id="UP000262802">
    <property type="component" value="Chromosome"/>
</dbReference>
<keyword evidence="5" id="KW-1185">Reference proteome</keyword>
<dbReference type="InterPro" id="IPR029058">
    <property type="entry name" value="AB_hydrolase_fold"/>
</dbReference>
<gene>
    <name evidence="4" type="ORF">D3Y59_10655</name>
</gene>
<dbReference type="Gene3D" id="3.40.50.1820">
    <property type="entry name" value="alpha/beta hydrolase"/>
    <property type="match status" value="1"/>
</dbReference>
<evidence type="ECO:0000259" key="3">
    <source>
        <dbReference type="Pfam" id="PF20434"/>
    </source>
</evidence>
<dbReference type="KEGG" id="hyh:D3Y59_10655"/>
<dbReference type="PROSITE" id="PS51257">
    <property type="entry name" value="PROKAR_LIPOPROTEIN"/>
    <property type="match status" value="1"/>
</dbReference>
<keyword evidence="1 4" id="KW-0378">Hydrolase</keyword>
<dbReference type="EMBL" id="CP032317">
    <property type="protein sequence ID" value="AYA37466.1"/>
    <property type="molecule type" value="Genomic_DNA"/>
</dbReference>
<dbReference type="InterPro" id="IPR050300">
    <property type="entry name" value="GDXG_lipolytic_enzyme"/>
</dbReference>
<feature type="chain" id="PRO_5017675007" evidence="2">
    <location>
        <begin position="24"/>
        <end position="410"/>
    </location>
</feature>
<feature type="signal peptide" evidence="2">
    <location>
        <begin position="1"/>
        <end position="23"/>
    </location>
</feature>
<dbReference type="SUPFAM" id="SSF53474">
    <property type="entry name" value="alpha/beta-Hydrolases"/>
    <property type="match status" value="1"/>
</dbReference>
<feature type="domain" description="BD-FAE-like" evidence="3">
    <location>
        <begin position="63"/>
        <end position="203"/>
    </location>
</feature>
<evidence type="ECO:0000313" key="4">
    <source>
        <dbReference type="EMBL" id="AYA37466.1"/>
    </source>
</evidence>